<dbReference type="Gene3D" id="2.160.20.70">
    <property type="match status" value="1"/>
</dbReference>
<evidence type="ECO:0000256" key="4">
    <source>
        <dbReference type="RuleBase" id="RU000647"/>
    </source>
</evidence>
<feature type="compositionally biased region" description="Low complexity" evidence="5">
    <location>
        <begin position="236"/>
        <end position="245"/>
    </location>
</feature>
<feature type="compositionally biased region" description="Pro residues" evidence="5">
    <location>
        <begin position="29"/>
        <end position="43"/>
    </location>
</feature>
<dbReference type="InterPro" id="IPR017901">
    <property type="entry name" value="C-CAP_CF_C-like"/>
</dbReference>
<dbReference type="PROSITE" id="PS51329">
    <property type="entry name" value="C_CAP_COFACTOR_C"/>
    <property type="match status" value="1"/>
</dbReference>
<dbReference type="InterPro" id="IPR013992">
    <property type="entry name" value="Adenylate_cyclase-assoc_CAP_N"/>
</dbReference>
<feature type="domain" description="C-CAP/cofactor C-like" evidence="6">
    <location>
        <begin position="344"/>
        <end position="480"/>
    </location>
</feature>
<comment type="function">
    <text evidence="2">The N-terminal domain binds to adenylyl cyclase, thereby enabling adenylyl cyclase to be activated by upstream regulatory signals, such as Ras. The C-terminal domain is required for normal cellular morphology and growth control.</text>
</comment>
<keyword evidence="8" id="KW-1185">Reference proteome</keyword>
<dbReference type="EMBL" id="ML220114">
    <property type="protein sequence ID" value="TGZ82887.1"/>
    <property type="molecule type" value="Genomic_DNA"/>
</dbReference>
<dbReference type="GO" id="GO:0003779">
    <property type="term" value="F:actin binding"/>
    <property type="evidence" value="ECO:0007669"/>
    <property type="project" value="InterPro"/>
</dbReference>
<dbReference type="GO" id="GO:0007015">
    <property type="term" value="P:actin filament organization"/>
    <property type="evidence" value="ECO:0007669"/>
    <property type="project" value="TreeGrafter"/>
</dbReference>
<evidence type="ECO:0000313" key="8">
    <source>
        <dbReference type="Proteomes" id="UP000298138"/>
    </source>
</evidence>
<name>A0A4S2N1G6_9PEZI</name>
<evidence type="ECO:0000256" key="3">
    <source>
        <dbReference type="ARBA" id="ARBA00072052"/>
    </source>
</evidence>
<dbReference type="AlphaFoldDB" id="A0A4S2N1G6"/>
<evidence type="ECO:0000256" key="1">
    <source>
        <dbReference type="ARBA" id="ARBA00007659"/>
    </source>
</evidence>
<dbReference type="GO" id="GO:0008179">
    <property type="term" value="F:adenylate cyclase binding"/>
    <property type="evidence" value="ECO:0007669"/>
    <property type="project" value="TreeGrafter"/>
</dbReference>
<dbReference type="InterPro" id="IPR013912">
    <property type="entry name" value="Adenylate_cyclase-assoc_CAP_C"/>
</dbReference>
<dbReference type="FunFam" id="2.160.20.70:FF:000008">
    <property type="entry name" value="Adenylyl cyclase-associated protein"/>
    <property type="match status" value="1"/>
</dbReference>
<proteinExistence type="inferred from homology"/>
<dbReference type="InterPro" id="IPR001837">
    <property type="entry name" value="Adenylate_cyclase-assoc_CAP"/>
</dbReference>
<dbReference type="InterPro" id="IPR053950">
    <property type="entry name" value="CAP_N"/>
</dbReference>
<sequence>MHNLTTLIKRLEAATSRLEDLTTIAPGPTLAPSPAPAPEPVAPVKPEEPLPPSINDYDDLIKNQVARYVQQSTELGGLIAAQAKAVEACYTEQRKFLAITTKAKKPEMGSQIFTDLVSGMQAQMTEVSNIREANRADKDVYNHLSTVSEGIPGLAWVTVDGKPADFVGEMVGAAKYYGNKVLSEYKGKDQKHVDWVNSYTSLLQALQEYVSKHYKMGVVWNANGIDAAQALKNHTGASKPAAPSGGAPPPPPPPPPGPPPVLSIDGPTKPAGGDMGSVFAELNRGEGVTAGLRKVDKSEMTHKNPDLRGSSMVPARPSSSGSLRAKSPAPPHKNKPAHLTKKKPPKTELDGNKWVIEHYENEHNIVISETEINQSIFIFRCKNATIQVKGKVNTISLNECVKTNVVADSLVSSIDVIKCNGFALQVMNQIPTIQVDQCDGGTIYVPRESPNVEVFTSKSTAININIPEVDGDDYVEKAAPEQIKHTVKDGQLISEIVEHAG</sequence>
<reference evidence="7 8" key="1">
    <citation type="submission" date="2019-04" db="EMBL/GenBank/DDBJ databases">
        <title>Comparative genomics and transcriptomics to analyze fruiting body development in filamentous ascomycetes.</title>
        <authorList>
            <consortium name="DOE Joint Genome Institute"/>
            <person name="Lutkenhaus R."/>
            <person name="Traeger S."/>
            <person name="Breuer J."/>
            <person name="Kuo A."/>
            <person name="Lipzen A."/>
            <person name="Pangilinan J."/>
            <person name="Dilworth D."/>
            <person name="Sandor L."/>
            <person name="Poggeler S."/>
            <person name="Barry K."/>
            <person name="Grigoriev I.V."/>
            <person name="Nowrousian M."/>
        </authorList>
    </citation>
    <scope>NUCLEOTIDE SEQUENCE [LARGE SCALE GENOMIC DNA]</scope>
    <source>
        <strain evidence="7 8">CBS 389.68</strain>
    </source>
</reference>
<dbReference type="PROSITE" id="PS01088">
    <property type="entry name" value="CAP_1"/>
    <property type="match status" value="1"/>
</dbReference>
<dbReference type="GO" id="GO:0005737">
    <property type="term" value="C:cytoplasm"/>
    <property type="evidence" value="ECO:0007669"/>
    <property type="project" value="TreeGrafter"/>
</dbReference>
<protein>
    <recommendedName>
        <fullName evidence="3 4">Adenylyl cyclase-associated protein</fullName>
    </recommendedName>
</protein>
<dbReference type="Pfam" id="PF08603">
    <property type="entry name" value="CAP_C"/>
    <property type="match status" value="1"/>
</dbReference>
<dbReference type="FunFam" id="1.25.40.330:FF:000001">
    <property type="entry name" value="Adenylyl cyclase-associated protein"/>
    <property type="match status" value="1"/>
</dbReference>
<gene>
    <name evidence="7" type="ORF">EX30DRAFT_316737</name>
</gene>
<dbReference type="Proteomes" id="UP000298138">
    <property type="component" value="Unassembled WGS sequence"/>
</dbReference>
<dbReference type="PANTHER" id="PTHR10652:SF0">
    <property type="entry name" value="ADENYLYL CYCLASE-ASSOCIATED PROTEIN"/>
    <property type="match status" value="1"/>
</dbReference>
<dbReference type="InterPro" id="IPR028417">
    <property type="entry name" value="CAP_CS_C"/>
</dbReference>
<dbReference type="InParanoid" id="A0A4S2N1G6"/>
<organism evidence="7 8">
    <name type="scientific">Ascodesmis nigricans</name>
    <dbReference type="NCBI Taxonomy" id="341454"/>
    <lineage>
        <taxon>Eukaryota</taxon>
        <taxon>Fungi</taxon>
        <taxon>Dikarya</taxon>
        <taxon>Ascomycota</taxon>
        <taxon>Pezizomycotina</taxon>
        <taxon>Pezizomycetes</taxon>
        <taxon>Pezizales</taxon>
        <taxon>Ascodesmidaceae</taxon>
        <taxon>Ascodesmis</taxon>
    </lineage>
</organism>
<comment type="similarity">
    <text evidence="1 4">Belongs to the CAP family.</text>
</comment>
<dbReference type="InterPro" id="IPR036222">
    <property type="entry name" value="CAP_N_sf"/>
</dbReference>
<evidence type="ECO:0000256" key="5">
    <source>
        <dbReference type="SAM" id="MobiDB-lite"/>
    </source>
</evidence>
<evidence type="ECO:0000313" key="7">
    <source>
        <dbReference type="EMBL" id="TGZ82887.1"/>
    </source>
</evidence>
<dbReference type="SUPFAM" id="SSF69340">
    <property type="entry name" value="C-terminal domain of adenylylcyclase associated protein"/>
    <property type="match status" value="1"/>
</dbReference>
<dbReference type="InterPro" id="IPR018106">
    <property type="entry name" value="CAP_CS_N"/>
</dbReference>
<dbReference type="OrthoDB" id="77251at2759"/>
<feature type="region of interest" description="Disordered" evidence="5">
    <location>
        <begin position="234"/>
        <end position="348"/>
    </location>
</feature>
<dbReference type="SMART" id="SM00673">
    <property type="entry name" value="CARP"/>
    <property type="match status" value="2"/>
</dbReference>
<dbReference type="SUPFAM" id="SSF101278">
    <property type="entry name" value="N-terminal domain of adenylylcyclase associated protein, CAP"/>
    <property type="match status" value="1"/>
</dbReference>
<feature type="compositionally biased region" description="Basic residues" evidence="5">
    <location>
        <begin position="332"/>
        <end position="344"/>
    </location>
</feature>
<dbReference type="InterPro" id="IPR036223">
    <property type="entry name" value="CAP_C_sf"/>
</dbReference>
<feature type="compositionally biased region" description="Basic and acidic residues" evidence="5">
    <location>
        <begin position="293"/>
        <end position="306"/>
    </location>
</feature>
<dbReference type="Pfam" id="PF21938">
    <property type="entry name" value="CAP_N"/>
    <property type="match status" value="1"/>
</dbReference>
<dbReference type="InterPro" id="IPR006599">
    <property type="entry name" value="CARP_motif"/>
</dbReference>
<feature type="compositionally biased region" description="Pro residues" evidence="5">
    <location>
        <begin position="246"/>
        <end position="261"/>
    </location>
</feature>
<dbReference type="STRING" id="341454.A0A4S2N1G6"/>
<dbReference type="InterPro" id="IPR016098">
    <property type="entry name" value="CAP/MinC_C"/>
</dbReference>
<dbReference type="GO" id="GO:0019933">
    <property type="term" value="P:cAMP-mediated signaling"/>
    <property type="evidence" value="ECO:0007669"/>
    <property type="project" value="TreeGrafter"/>
</dbReference>
<evidence type="ECO:0000256" key="2">
    <source>
        <dbReference type="ARBA" id="ARBA00054756"/>
    </source>
</evidence>
<accession>A0A4S2N1G6</accession>
<evidence type="ECO:0000259" key="6">
    <source>
        <dbReference type="PROSITE" id="PS51329"/>
    </source>
</evidence>
<feature type="region of interest" description="Disordered" evidence="5">
    <location>
        <begin position="24"/>
        <end position="48"/>
    </location>
</feature>
<dbReference type="PANTHER" id="PTHR10652">
    <property type="entry name" value="ADENYLYL CYCLASE-ASSOCIATED PROTEIN"/>
    <property type="match status" value="1"/>
</dbReference>
<dbReference type="PROSITE" id="PS01089">
    <property type="entry name" value="CAP_2"/>
    <property type="match status" value="1"/>
</dbReference>
<dbReference type="Pfam" id="PF01213">
    <property type="entry name" value="CAP_N-CM"/>
    <property type="match status" value="1"/>
</dbReference>
<dbReference type="Gene3D" id="1.25.40.330">
    <property type="entry name" value="Adenylate cyclase-associated CAP, N-terminal domain"/>
    <property type="match status" value="1"/>
</dbReference>
<dbReference type="FunCoup" id="A0A4S2N1G6">
    <property type="interactions" value="746"/>
</dbReference>